<dbReference type="InterPro" id="IPR052346">
    <property type="entry name" value="O-mannosyl-transferase_TMTC"/>
</dbReference>
<feature type="repeat" description="TPR" evidence="3">
    <location>
        <begin position="479"/>
        <end position="512"/>
    </location>
</feature>
<feature type="transmembrane region" description="Helical" evidence="4">
    <location>
        <begin position="128"/>
        <end position="145"/>
    </location>
</feature>
<reference evidence="5 6" key="1">
    <citation type="submission" date="2017-01" db="EMBL/GenBank/DDBJ databases">
        <title>The cable genome- insights into the physiology and evolution of filamentous bacteria capable of sulfide oxidation via long distance electron transfer.</title>
        <authorList>
            <person name="Schreiber L."/>
            <person name="Bjerg J.T."/>
            <person name="Boggild A."/>
            <person name="Van De Vossenberg J."/>
            <person name="Meysman F."/>
            <person name="Nielsen L.P."/>
            <person name="Schramm A."/>
            <person name="Kjeldsen K.U."/>
        </authorList>
    </citation>
    <scope>NUCLEOTIDE SEQUENCE [LARGE SCALE GENOMIC DNA]</scope>
    <source>
        <strain evidence="5">MCF</strain>
    </source>
</reference>
<dbReference type="PROSITE" id="PS50005">
    <property type="entry name" value="TPR"/>
    <property type="match status" value="1"/>
</dbReference>
<dbReference type="InterPro" id="IPR019734">
    <property type="entry name" value="TPR_rpt"/>
</dbReference>
<dbReference type="SUPFAM" id="SSF48452">
    <property type="entry name" value="TPR-like"/>
    <property type="match status" value="1"/>
</dbReference>
<feature type="transmembrane region" description="Helical" evidence="4">
    <location>
        <begin position="208"/>
        <end position="226"/>
    </location>
</feature>
<dbReference type="Gene3D" id="1.25.40.10">
    <property type="entry name" value="Tetratricopeptide repeat domain"/>
    <property type="match status" value="1"/>
</dbReference>
<dbReference type="PANTHER" id="PTHR44227:SF3">
    <property type="entry name" value="PROTEIN O-MANNOSYL-TRANSFERASE TMTC4"/>
    <property type="match status" value="1"/>
</dbReference>
<dbReference type="Proteomes" id="UP000287853">
    <property type="component" value="Unassembled WGS sequence"/>
</dbReference>
<keyword evidence="2 3" id="KW-0802">TPR repeat</keyword>
<dbReference type="AlphaFoldDB" id="A0A3S3QQ17"/>
<keyword evidence="1" id="KW-0677">Repeat</keyword>
<feature type="transmembrane region" description="Helical" evidence="4">
    <location>
        <begin position="91"/>
        <end position="116"/>
    </location>
</feature>
<evidence type="ECO:0000256" key="4">
    <source>
        <dbReference type="SAM" id="Phobius"/>
    </source>
</evidence>
<protein>
    <submittedName>
        <fullName evidence="5">Uncharacterized protein</fullName>
    </submittedName>
</protein>
<keyword evidence="6" id="KW-1185">Reference proteome</keyword>
<sequence length="695" mass="79913">MNNHKSIGAFSLYFSFFILLLIAYIPSFQGDWHFDDLPNILENTPLHLTELAPQSLKRTFFAYPESEGTFLRPVSNLSFALNWFFHQDKVFGYHLVNFFIHFFTTVFLFKSCLLLLSSPKIKGRVHGNPFLIAALAALFWALNPVQTQAVTYIVQRMASLAAMFTIIGIWCYLKARRQQDDSIKKQFFYYAGLLFAFLLALGSKENAILLPASLVLIELFFFRETIKLSKQNIIIFTLGFLFILGFTILLKGPDVFHGIFASYSTRSFTPSQRVLTESRIVLFYLSLLFYPAPFRLSLIHEIQVSTSIFHPITTLFAVLSIGILVILPFFLHKRYPLLSFAILFFFLNHTVESTFLNLELIFEHRNYLPSFFLFLPTASLISTLIHQYRQQKKSIYFTLIGSTALLVLFLLLGTLIRNKVWLTEQSLWADSLKKAPNSTGPYINLGLYYLVQENNLQKAFRLSQLSLDKNSATPWKSRFWAYNNMGYIMKLIGNYDKALQFYDHALSESQDTPYGKYNAPLLLTKAQVLWLTGEKHKAMEIMSSLTVARPEQGKYLHQYGEMLIGMSKADEGITLLQQVLADSDMRSKEYRKSLLDFALVYAKLGFVEKSFFYINFTHDLGVPTVPSLLCLIEASILAKEEDKAAHAINQLLSKITWPEFIAILEEKSTNTPVLPLNYPLIQEYSKKWLTQLQIQ</sequence>
<feature type="transmembrane region" description="Helical" evidence="4">
    <location>
        <begin position="308"/>
        <end position="331"/>
    </location>
</feature>
<evidence type="ECO:0000313" key="5">
    <source>
        <dbReference type="EMBL" id="RWX44371.1"/>
    </source>
</evidence>
<dbReference type="InterPro" id="IPR011990">
    <property type="entry name" value="TPR-like_helical_dom_sf"/>
</dbReference>
<accession>A0A3S3QQ17</accession>
<evidence type="ECO:0000313" key="6">
    <source>
        <dbReference type="Proteomes" id="UP000287853"/>
    </source>
</evidence>
<comment type="caution">
    <text evidence="5">The sequence shown here is derived from an EMBL/GenBank/DDBJ whole genome shotgun (WGS) entry which is preliminary data.</text>
</comment>
<keyword evidence="4" id="KW-0812">Transmembrane</keyword>
<name>A0A3S3QQ17_9BACT</name>
<feature type="transmembrane region" description="Helical" evidence="4">
    <location>
        <begin position="370"/>
        <end position="388"/>
    </location>
</feature>
<evidence type="ECO:0000256" key="1">
    <source>
        <dbReference type="ARBA" id="ARBA00022737"/>
    </source>
</evidence>
<feature type="transmembrane region" description="Helical" evidence="4">
    <location>
        <begin position="337"/>
        <end position="358"/>
    </location>
</feature>
<evidence type="ECO:0000256" key="3">
    <source>
        <dbReference type="PROSITE-ProRule" id="PRU00339"/>
    </source>
</evidence>
<evidence type="ECO:0000256" key="2">
    <source>
        <dbReference type="ARBA" id="ARBA00022803"/>
    </source>
</evidence>
<organism evidence="5 6">
    <name type="scientific">Candidatus Electrothrix aarhusensis</name>
    <dbReference type="NCBI Taxonomy" id="1859131"/>
    <lineage>
        <taxon>Bacteria</taxon>
        <taxon>Pseudomonadati</taxon>
        <taxon>Thermodesulfobacteriota</taxon>
        <taxon>Desulfobulbia</taxon>
        <taxon>Desulfobulbales</taxon>
        <taxon>Desulfobulbaceae</taxon>
        <taxon>Candidatus Electrothrix</taxon>
    </lineage>
</organism>
<dbReference type="PANTHER" id="PTHR44227">
    <property type="match status" value="1"/>
</dbReference>
<feature type="transmembrane region" description="Helical" evidence="4">
    <location>
        <begin position="394"/>
        <end position="416"/>
    </location>
</feature>
<feature type="transmembrane region" description="Helical" evidence="4">
    <location>
        <begin position="7"/>
        <end position="25"/>
    </location>
</feature>
<keyword evidence="4" id="KW-0472">Membrane</keyword>
<gene>
    <name evidence="5" type="ORF">H206_02925</name>
</gene>
<keyword evidence="4" id="KW-1133">Transmembrane helix</keyword>
<dbReference type="EMBL" id="MTKO01000096">
    <property type="protein sequence ID" value="RWX44371.1"/>
    <property type="molecule type" value="Genomic_DNA"/>
</dbReference>
<proteinExistence type="predicted"/>
<feature type="transmembrane region" description="Helical" evidence="4">
    <location>
        <begin position="233"/>
        <end position="250"/>
    </location>
</feature>
<feature type="transmembrane region" description="Helical" evidence="4">
    <location>
        <begin position="187"/>
        <end position="202"/>
    </location>
</feature>
<feature type="transmembrane region" description="Helical" evidence="4">
    <location>
        <begin position="157"/>
        <end position="175"/>
    </location>
</feature>